<organism evidence="2 3">
    <name type="scientific">Halovivax ruber (strain DSM 18193 / JCM 13892 / XH-70)</name>
    <dbReference type="NCBI Taxonomy" id="797302"/>
    <lineage>
        <taxon>Archaea</taxon>
        <taxon>Methanobacteriati</taxon>
        <taxon>Methanobacteriota</taxon>
        <taxon>Stenosarchaea group</taxon>
        <taxon>Halobacteria</taxon>
        <taxon>Halobacteriales</taxon>
        <taxon>Natrialbaceae</taxon>
        <taxon>Halovivax</taxon>
    </lineage>
</organism>
<evidence type="ECO:0000256" key="1">
    <source>
        <dbReference type="SAM" id="MobiDB-lite"/>
    </source>
</evidence>
<dbReference type="EMBL" id="CP003050">
    <property type="protein sequence ID" value="AGB16499.1"/>
    <property type="molecule type" value="Genomic_DNA"/>
</dbReference>
<dbReference type="AlphaFoldDB" id="L0ICL4"/>
<protein>
    <submittedName>
        <fullName evidence="2">Uncharacterized protein</fullName>
    </submittedName>
</protein>
<dbReference type="STRING" id="797302.Halru_1901"/>
<reference evidence="2" key="1">
    <citation type="submission" date="2011-09" db="EMBL/GenBank/DDBJ databases">
        <title>Complete sequence of Halovivax ruber XH-70.</title>
        <authorList>
            <consortium name="US DOE Joint Genome Institute"/>
            <person name="Lucas S."/>
            <person name="Han J."/>
            <person name="Lapidus A."/>
            <person name="Cheng J.-F."/>
            <person name="Goodwin L."/>
            <person name="Pitluck S."/>
            <person name="Peters L."/>
            <person name="Mikhailova N."/>
            <person name="Davenport K."/>
            <person name="Detter J.C."/>
            <person name="Han C."/>
            <person name="Tapia R."/>
            <person name="Land M."/>
            <person name="Hauser L."/>
            <person name="Kyrpides N."/>
            <person name="Ivanova N."/>
            <person name="Pagani I."/>
            <person name="Sproer C."/>
            <person name="Anderson I."/>
            <person name="Woyke T."/>
        </authorList>
    </citation>
    <scope>NUCLEOTIDE SEQUENCE</scope>
    <source>
        <strain evidence="2">XH-70</strain>
    </source>
</reference>
<dbReference type="KEGG" id="hru:Halru_1901"/>
<dbReference type="RefSeq" id="WP_015301122.1">
    <property type="nucleotide sequence ID" value="NC_019964.1"/>
</dbReference>
<dbReference type="OrthoDB" id="166244at2157"/>
<dbReference type="HOGENOM" id="CLU_217429_0_0_2"/>
<dbReference type="eggNOG" id="arCOG11311">
    <property type="taxonomic scope" value="Archaea"/>
</dbReference>
<evidence type="ECO:0000313" key="2">
    <source>
        <dbReference type="EMBL" id="AGB16499.1"/>
    </source>
</evidence>
<dbReference type="Proteomes" id="UP000010846">
    <property type="component" value="Chromosome"/>
</dbReference>
<dbReference type="GeneID" id="55574951"/>
<accession>L0ICL4</accession>
<keyword evidence="3" id="KW-1185">Reference proteome</keyword>
<feature type="region of interest" description="Disordered" evidence="1">
    <location>
        <begin position="1"/>
        <end position="45"/>
    </location>
</feature>
<gene>
    <name evidence="2" type="ordered locus">Halru_1901</name>
</gene>
<evidence type="ECO:0000313" key="3">
    <source>
        <dbReference type="Proteomes" id="UP000010846"/>
    </source>
</evidence>
<feature type="compositionally biased region" description="Basic and acidic residues" evidence="1">
    <location>
        <begin position="1"/>
        <end position="16"/>
    </location>
</feature>
<proteinExistence type="predicted"/>
<sequence length="45" mass="4825">MATSERSPRSTHEPDSRTAPSDEGAGMAHLTVVPTNLDDSDAERE</sequence>
<name>L0ICL4_HALRX</name>